<comment type="caution">
    <text evidence="2">The sequence shown here is derived from an EMBL/GenBank/DDBJ whole genome shotgun (WGS) entry which is preliminary data.</text>
</comment>
<protein>
    <submittedName>
        <fullName evidence="2">Uncharacterized protein</fullName>
    </submittedName>
</protein>
<keyword evidence="3" id="KW-1185">Reference proteome</keyword>
<evidence type="ECO:0000313" key="2">
    <source>
        <dbReference type="EMBL" id="MFA3834911.1"/>
    </source>
</evidence>
<dbReference type="EMBL" id="JBGOSP010000001">
    <property type="protein sequence ID" value="MFA3834911.1"/>
    <property type="molecule type" value="Genomic_DNA"/>
</dbReference>
<keyword evidence="1" id="KW-0472">Membrane</keyword>
<dbReference type="RefSeq" id="WP_372560978.1">
    <property type="nucleotide sequence ID" value="NZ_JBGOSP010000001.1"/>
</dbReference>
<name>A0ABV4S9K8_9ACTN</name>
<proteinExistence type="predicted"/>
<reference evidence="2 3" key="1">
    <citation type="submission" date="2024-08" db="EMBL/GenBank/DDBJ databases">
        <title>Genome sequence of Streptomyces aureus CACIA-1.46HGO.</title>
        <authorList>
            <person name="Evangelista-Martinez Z."/>
        </authorList>
    </citation>
    <scope>NUCLEOTIDE SEQUENCE [LARGE SCALE GENOMIC DNA]</scope>
    <source>
        <strain evidence="2 3">CACIA-1.46HGO</strain>
    </source>
</reference>
<feature type="transmembrane region" description="Helical" evidence="1">
    <location>
        <begin position="30"/>
        <end position="48"/>
    </location>
</feature>
<organism evidence="2 3">
    <name type="scientific">Streptomyces aureus</name>
    <dbReference type="NCBI Taxonomy" id="193461"/>
    <lineage>
        <taxon>Bacteria</taxon>
        <taxon>Bacillati</taxon>
        <taxon>Actinomycetota</taxon>
        <taxon>Actinomycetes</taxon>
        <taxon>Kitasatosporales</taxon>
        <taxon>Streptomycetaceae</taxon>
        <taxon>Streptomyces</taxon>
    </lineage>
</organism>
<evidence type="ECO:0000256" key="1">
    <source>
        <dbReference type="SAM" id="Phobius"/>
    </source>
</evidence>
<dbReference type="InterPro" id="IPR036259">
    <property type="entry name" value="MFS_trans_sf"/>
</dbReference>
<dbReference type="SUPFAM" id="SSF103473">
    <property type="entry name" value="MFS general substrate transporter"/>
    <property type="match status" value="1"/>
</dbReference>
<evidence type="ECO:0000313" key="3">
    <source>
        <dbReference type="Proteomes" id="UP001571476"/>
    </source>
</evidence>
<dbReference type="Proteomes" id="UP001571476">
    <property type="component" value="Unassembled WGS sequence"/>
</dbReference>
<dbReference type="Gene3D" id="1.20.1250.20">
    <property type="entry name" value="MFS general substrate transporter like domains"/>
    <property type="match status" value="1"/>
</dbReference>
<keyword evidence="1" id="KW-0812">Transmembrane</keyword>
<gene>
    <name evidence="2" type="ORF">ACEG43_01725</name>
</gene>
<keyword evidence="1" id="KW-1133">Transmembrane helix</keyword>
<accession>A0ABV4S9K8</accession>
<sequence>MINAVGNLGGGFGPMGIGVVVDRTGSAVGGLWFLVAAMVIAAVATPGVRRLVEGGPMVAHAPDTSATATGRTKA</sequence>